<dbReference type="AlphaFoldDB" id="A0A556V7L1"/>
<evidence type="ECO:0000313" key="3">
    <source>
        <dbReference type="Proteomes" id="UP000319801"/>
    </source>
</evidence>
<accession>A0A556V7L1</accession>
<organism evidence="2 3">
    <name type="scientific">Bagarius yarrelli</name>
    <name type="common">Goonch</name>
    <name type="synonym">Bagrus yarrelli</name>
    <dbReference type="NCBI Taxonomy" id="175774"/>
    <lineage>
        <taxon>Eukaryota</taxon>
        <taxon>Metazoa</taxon>
        <taxon>Chordata</taxon>
        <taxon>Craniata</taxon>
        <taxon>Vertebrata</taxon>
        <taxon>Euteleostomi</taxon>
        <taxon>Actinopterygii</taxon>
        <taxon>Neopterygii</taxon>
        <taxon>Teleostei</taxon>
        <taxon>Ostariophysi</taxon>
        <taxon>Siluriformes</taxon>
        <taxon>Sisoridae</taxon>
        <taxon>Sisorinae</taxon>
        <taxon>Bagarius</taxon>
    </lineage>
</organism>
<name>A0A556V7L1_BAGYA</name>
<protein>
    <submittedName>
        <fullName evidence="2">Uncharacterized protein</fullName>
    </submittedName>
</protein>
<evidence type="ECO:0000313" key="2">
    <source>
        <dbReference type="EMBL" id="TSY41745.1"/>
    </source>
</evidence>
<gene>
    <name evidence="2" type="ORF">Baya_14058</name>
</gene>
<comment type="caution">
    <text evidence="2">The sequence shown here is derived from an EMBL/GenBank/DDBJ whole genome shotgun (WGS) entry which is preliminary data.</text>
</comment>
<keyword evidence="3" id="KW-1185">Reference proteome</keyword>
<feature type="region of interest" description="Disordered" evidence="1">
    <location>
        <begin position="67"/>
        <end position="107"/>
    </location>
</feature>
<evidence type="ECO:0000256" key="1">
    <source>
        <dbReference type="SAM" id="MobiDB-lite"/>
    </source>
</evidence>
<dbReference type="EMBL" id="VCAZ01000147">
    <property type="protein sequence ID" value="TSY41745.1"/>
    <property type="molecule type" value="Genomic_DNA"/>
</dbReference>
<reference evidence="2 3" key="1">
    <citation type="journal article" date="2019" name="Genome Biol. Evol.">
        <title>Whole-Genome Sequencing of the Giant Devil Catfish, Bagarius yarrelli.</title>
        <authorList>
            <person name="Jiang W."/>
            <person name="Lv Y."/>
            <person name="Cheng L."/>
            <person name="Yang K."/>
            <person name="Chao B."/>
            <person name="Wang X."/>
            <person name="Li Y."/>
            <person name="Pan X."/>
            <person name="You X."/>
            <person name="Zhang Y."/>
            <person name="Yang J."/>
            <person name="Li J."/>
            <person name="Zhang X."/>
            <person name="Liu S."/>
            <person name="Sun C."/>
            <person name="Yang J."/>
            <person name="Shi Q."/>
        </authorList>
    </citation>
    <scope>NUCLEOTIDE SEQUENCE [LARGE SCALE GENOMIC DNA]</scope>
    <source>
        <strain evidence="2">JWS20170419001</strain>
        <tissue evidence="2">Muscle</tissue>
    </source>
</reference>
<sequence>MGLPRKPLIGRASVYACVRKRTLTEAKHSQYKHTPPPQHTNFKHYFARGSQQPLARISQKASLEMTHNMSYDKKNGKQPLKSYEALNPPVTSEKPRRNLGETSEISD</sequence>
<dbReference type="Proteomes" id="UP000319801">
    <property type="component" value="Unassembled WGS sequence"/>
</dbReference>
<proteinExistence type="predicted"/>